<evidence type="ECO:0000313" key="2">
    <source>
        <dbReference type="EMBL" id="TIC69185.1"/>
    </source>
</evidence>
<gene>
    <name evidence="2" type="ORF">E3Q01_00486</name>
</gene>
<organism evidence="2 3">
    <name type="scientific">Wallemia mellicola</name>
    <dbReference type="NCBI Taxonomy" id="1708541"/>
    <lineage>
        <taxon>Eukaryota</taxon>
        <taxon>Fungi</taxon>
        <taxon>Dikarya</taxon>
        <taxon>Basidiomycota</taxon>
        <taxon>Wallemiomycotina</taxon>
        <taxon>Wallemiomycetes</taxon>
        <taxon>Wallemiales</taxon>
        <taxon>Wallemiaceae</taxon>
        <taxon>Wallemia</taxon>
    </lineage>
</organism>
<dbReference type="Proteomes" id="UP000310708">
    <property type="component" value="Unassembled WGS sequence"/>
</dbReference>
<evidence type="ECO:0000313" key="3">
    <source>
        <dbReference type="Proteomes" id="UP000310708"/>
    </source>
</evidence>
<reference evidence="2 3" key="1">
    <citation type="submission" date="2019-03" db="EMBL/GenBank/DDBJ databases">
        <title>Sequencing 25 genomes of Wallemia mellicola.</title>
        <authorList>
            <person name="Gostincar C."/>
        </authorList>
    </citation>
    <scope>NUCLEOTIDE SEQUENCE [LARGE SCALE GENOMIC DNA]</scope>
    <source>
        <strain evidence="2 3">EXF-757</strain>
    </source>
</reference>
<sequence>MKTTEGVKVISTLVRQPAGVESSKQAKDPNKSNYEPELETNSRNRDNVMNAAEWLVYPLTALTLTNTHRNSHLIWARRERGPQFDMNTQMYQFDKQSLDYYTQSSDPSLGAIKNLLNQNEKPATNEDKAGRRKRY</sequence>
<dbReference type="AlphaFoldDB" id="A0A4T0LSF4"/>
<proteinExistence type="predicted"/>
<accession>A0A4T0LSF4</accession>
<feature type="region of interest" description="Disordered" evidence="1">
    <location>
        <begin position="16"/>
        <end position="45"/>
    </location>
</feature>
<comment type="caution">
    <text evidence="2">The sequence shown here is derived from an EMBL/GenBank/DDBJ whole genome shotgun (WGS) entry which is preliminary data.</text>
</comment>
<feature type="region of interest" description="Disordered" evidence="1">
    <location>
        <begin position="116"/>
        <end position="135"/>
    </location>
</feature>
<name>A0A4T0LSF4_9BASI</name>
<evidence type="ECO:0000256" key="1">
    <source>
        <dbReference type="SAM" id="MobiDB-lite"/>
    </source>
</evidence>
<protein>
    <submittedName>
        <fullName evidence="2">Uncharacterized protein</fullName>
    </submittedName>
</protein>
<dbReference type="EMBL" id="SPRX01000004">
    <property type="protein sequence ID" value="TIC69185.1"/>
    <property type="molecule type" value="Genomic_DNA"/>
</dbReference>